<reference evidence="1" key="1">
    <citation type="submission" date="2017-05" db="UniProtKB">
        <authorList>
            <consortium name="EnsemblMetazoa"/>
        </authorList>
    </citation>
    <scope>IDENTIFICATION</scope>
</reference>
<sequence>HLSLGIHTVMIIGRTPSGVETAKLVQFEIKEGFNEYCTDPNVIGIASTVLHCHLNLSQGTAPYTVAVSTNCNREATVNCSIANLPSHQCNGSLYIQYLITLSWLLSVQIRGS</sequence>
<accession>A0A1X7TWH5</accession>
<dbReference type="EnsemblMetazoa" id="Aqu2.1.19581_001">
    <property type="protein sequence ID" value="Aqu2.1.19581_001"/>
    <property type="gene ID" value="Aqu2.1.19581"/>
</dbReference>
<organism evidence="1">
    <name type="scientific">Amphimedon queenslandica</name>
    <name type="common">Sponge</name>
    <dbReference type="NCBI Taxonomy" id="400682"/>
    <lineage>
        <taxon>Eukaryota</taxon>
        <taxon>Metazoa</taxon>
        <taxon>Porifera</taxon>
        <taxon>Demospongiae</taxon>
        <taxon>Heteroscleromorpha</taxon>
        <taxon>Haplosclerida</taxon>
        <taxon>Niphatidae</taxon>
        <taxon>Amphimedon</taxon>
    </lineage>
</organism>
<name>A0A1X7TWH5_AMPQE</name>
<dbReference type="InParanoid" id="A0A1X7TWH5"/>
<evidence type="ECO:0000313" key="1">
    <source>
        <dbReference type="EnsemblMetazoa" id="Aqu2.1.19581_001"/>
    </source>
</evidence>
<protein>
    <submittedName>
        <fullName evidence="1">Uncharacterized protein</fullName>
    </submittedName>
</protein>
<proteinExistence type="predicted"/>
<dbReference type="AlphaFoldDB" id="A0A1X7TWH5"/>